<feature type="compositionally biased region" description="Low complexity" evidence="1">
    <location>
        <begin position="471"/>
        <end position="483"/>
    </location>
</feature>
<comment type="caution">
    <text evidence="4">The sequence shown here is derived from an EMBL/GenBank/DDBJ whole genome shotgun (WGS) entry which is preliminary data.</text>
</comment>
<reference evidence="4 5" key="1">
    <citation type="journal article" date="2019" name="Nat. Microbiol.">
        <title>Mediterranean grassland soil C-N compound turnover is dependent on rainfall and depth, and is mediated by genomically divergent microorganisms.</title>
        <authorList>
            <person name="Diamond S."/>
            <person name="Andeer P.F."/>
            <person name="Li Z."/>
            <person name="Crits-Christoph A."/>
            <person name="Burstein D."/>
            <person name="Anantharaman K."/>
            <person name="Lane K.R."/>
            <person name="Thomas B.C."/>
            <person name="Pan C."/>
            <person name="Northen T.R."/>
            <person name="Banfield J.F."/>
        </authorList>
    </citation>
    <scope>NUCLEOTIDE SEQUENCE [LARGE SCALE GENOMIC DNA]</scope>
    <source>
        <strain evidence="4">NP_8</strain>
    </source>
</reference>
<feature type="region of interest" description="Disordered" evidence="1">
    <location>
        <begin position="468"/>
        <end position="508"/>
    </location>
</feature>
<dbReference type="EMBL" id="VBAP01000005">
    <property type="protein sequence ID" value="TMI77200.1"/>
    <property type="molecule type" value="Genomic_DNA"/>
</dbReference>
<dbReference type="Pfam" id="PF09992">
    <property type="entry name" value="NAGPA"/>
    <property type="match status" value="1"/>
</dbReference>
<feature type="domain" description="Phosphodiester glycosidase" evidence="3">
    <location>
        <begin position="293"/>
        <end position="463"/>
    </location>
</feature>
<evidence type="ECO:0000313" key="5">
    <source>
        <dbReference type="Proteomes" id="UP000318834"/>
    </source>
</evidence>
<dbReference type="PANTHER" id="PTHR40446">
    <property type="entry name" value="N-ACETYLGLUCOSAMINE-1-PHOSPHODIESTER ALPHA-N-ACETYLGLUCOSAMINIDASE"/>
    <property type="match status" value="1"/>
</dbReference>
<proteinExistence type="predicted"/>
<keyword evidence="2" id="KW-0732">Signal</keyword>
<sequence length="508" mass="55644">MIHIVGLPRQLVLLLLAAVLLVPQVSAANSPIVHITDIAWEAEGEIGKILIQLDGPVAYRAVASSASIVVDLWQARHMQWRSQTITHPYVRSVRINQITDELARVRIDLLRPARYKTFLNEDSHTLIILVIPPWMATAPLPNSVVYERQRIRTGAGLTTAHVLRVNPEDQTLEIRPALAADMVSGFETTSIIATRYEALAGVNGGYFGTSGMPLGMVVIDGQLMTTPTDRRSVFVITREGKPAIVPFEFTGRVLTAGRTSLWVSGVNHPPHAGGLAVYNRFYGPLTPPLQTAAIVRNDIVEHLTTGKILIPQDGYVLGVTPDDAELITKFIRVGDRLWLRLEVWPDLEIASAVGGGPRLVKDGQVFVPFAWEWFSPRHVRERAPRTAVGITAANKVLLVTVDGRGRQNTGMTLREMAELMVQLGAREAMNLDGGSSATMVVGGRVVNDPSDGMERPIASALLVLRRPEAAPPAARTTTSRTKPLNPPVRNWDLEDLDPPDPTRLYPSQ</sequence>
<dbReference type="Gene3D" id="2.60.40.3500">
    <property type="match status" value="1"/>
</dbReference>
<gene>
    <name evidence="4" type="ORF">E6H05_00760</name>
</gene>
<dbReference type="InterPro" id="IPR018711">
    <property type="entry name" value="NAGPA"/>
</dbReference>
<feature type="chain" id="PRO_5022162629" description="Phosphodiester glycosidase domain-containing protein" evidence="2">
    <location>
        <begin position="28"/>
        <end position="508"/>
    </location>
</feature>
<feature type="signal peptide" evidence="2">
    <location>
        <begin position="1"/>
        <end position="27"/>
    </location>
</feature>
<dbReference type="AlphaFoldDB" id="A0A537J0X3"/>
<protein>
    <recommendedName>
        <fullName evidence="3">Phosphodiester glycosidase domain-containing protein</fullName>
    </recommendedName>
</protein>
<evidence type="ECO:0000313" key="4">
    <source>
        <dbReference type="EMBL" id="TMI77200.1"/>
    </source>
</evidence>
<evidence type="ECO:0000259" key="3">
    <source>
        <dbReference type="Pfam" id="PF09992"/>
    </source>
</evidence>
<accession>A0A537J0X3</accession>
<dbReference type="Proteomes" id="UP000318834">
    <property type="component" value="Unassembled WGS sequence"/>
</dbReference>
<dbReference type="PANTHER" id="PTHR40446:SF2">
    <property type="entry name" value="N-ACETYLGLUCOSAMINE-1-PHOSPHODIESTER ALPHA-N-ACETYLGLUCOSAMINIDASE"/>
    <property type="match status" value="1"/>
</dbReference>
<name>A0A537J0X3_9BACT</name>
<evidence type="ECO:0000256" key="2">
    <source>
        <dbReference type="SAM" id="SignalP"/>
    </source>
</evidence>
<organism evidence="4 5">
    <name type="scientific">Candidatus Segetimicrobium genomatis</name>
    <dbReference type="NCBI Taxonomy" id="2569760"/>
    <lineage>
        <taxon>Bacteria</taxon>
        <taxon>Bacillati</taxon>
        <taxon>Candidatus Sysuimicrobiota</taxon>
        <taxon>Candidatus Sysuimicrobiia</taxon>
        <taxon>Candidatus Sysuimicrobiales</taxon>
        <taxon>Candidatus Segetimicrobiaceae</taxon>
        <taxon>Candidatus Segetimicrobium</taxon>
    </lineage>
</organism>
<evidence type="ECO:0000256" key="1">
    <source>
        <dbReference type="SAM" id="MobiDB-lite"/>
    </source>
</evidence>